<dbReference type="InterPro" id="IPR015943">
    <property type="entry name" value="WD40/YVTN_repeat-like_dom_sf"/>
</dbReference>
<feature type="transmembrane region" description="Helical" evidence="2">
    <location>
        <begin position="35"/>
        <end position="58"/>
    </location>
</feature>
<keyword evidence="2" id="KW-1133">Transmembrane helix</keyword>
<dbReference type="SUPFAM" id="SSF50969">
    <property type="entry name" value="YVTN repeat-like/Quinoprotein amine dehydrogenase"/>
    <property type="match status" value="1"/>
</dbReference>
<dbReference type="Gene3D" id="2.130.10.10">
    <property type="entry name" value="YVTN repeat-like/Quinoprotein amine dehydrogenase"/>
    <property type="match status" value="1"/>
</dbReference>
<evidence type="ECO:0000313" key="3">
    <source>
        <dbReference type="EMBL" id="EXB96873.1"/>
    </source>
</evidence>
<dbReference type="STRING" id="981085.W9RM04"/>
<dbReference type="AlphaFoldDB" id="W9RM04"/>
<dbReference type="Proteomes" id="UP000030645">
    <property type="component" value="Unassembled WGS sequence"/>
</dbReference>
<gene>
    <name evidence="3" type="ORF">L484_016647</name>
</gene>
<name>W9RM04_9ROSA</name>
<feature type="repeat" description="WD" evidence="1">
    <location>
        <begin position="172"/>
        <end position="206"/>
    </location>
</feature>
<keyword evidence="1" id="KW-0853">WD repeat</keyword>
<feature type="transmembrane region" description="Helical" evidence="2">
    <location>
        <begin position="78"/>
        <end position="98"/>
    </location>
</feature>
<accession>W9RM04</accession>
<dbReference type="InterPro" id="IPR011044">
    <property type="entry name" value="Quino_amine_DH_bsu"/>
</dbReference>
<proteinExistence type="predicted"/>
<dbReference type="EMBL" id="KE345251">
    <property type="protein sequence ID" value="EXB96873.1"/>
    <property type="molecule type" value="Genomic_DNA"/>
</dbReference>
<evidence type="ECO:0000313" key="4">
    <source>
        <dbReference type="Proteomes" id="UP000030645"/>
    </source>
</evidence>
<keyword evidence="2" id="KW-0812">Transmembrane</keyword>
<keyword evidence="2" id="KW-0472">Membrane</keyword>
<reference evidence="4" key="1">
    <citation type="submission" date="2013-01" db="EMBL/GenBank/DDBJ databases">
        <title>Draft Genome Sequence of a Mulberry Tree, Morus notabilis C.K. Schneid.</title>
        <authorList>
            <person name="He N."/>
            <person name="Zhao S."/>
        </authorList>
    </citation>
    <scope>NUCLEOTIDE SEQUENCE</scope>
</reference>
<organism evidence="3 4">
    <name type="scientific">Morus notabilis</name>
    <dbReference type="NCBI Taxonomy" id="981085"/>
    <lineage>
        <taxon>Eukaryota</taxon>
        <taxon>Viridiplantae</taxon>
        <taxon>Streptophyta</taxon>
        <taxon>Embryophyta</taxon>
        <taxon>Tracheophyta</taxon>
        <taxon>Spermatophyta</taxon>
        <taxon>Magnoliopsida</taxon>
        <taxon>eudicotyledons</taxon>
        <taxon>Gunneridae</taxon>
        <taxon>Pentapetalae</taxon>
        <taxon>rosids</taxon>
        <taxon>fabids</taxon>
        <taxon>Rosales</taxon>
        <taxon>Moraceae</taxon>
        <taxon>Moreae</taxon>
        <taxon>Morus</taxon>
    </lineage>
</organism>
<evidence type="ECO:0000256" key="2">
    <source>
        <dbReference type="SAM" id="Phobius"/>
    </source>
</evidence>
<sequence>MRKREKERVSQPEFHDRFQVRRWILVLKIGYETRILLYFLMAVIMFGGGFVPNSGGLISEAVVSTIDVDGGGLVPRSVLPTLMVLLSTIVLLNVYGGYLDFGELEVPLVMILDENAGGLRTSHYMLSLDRKLCNGFEKSLIWNISPPPLSSSFWPLSSVNDFGARHLEGGKINSIDFHGKDDILVTASEDDSVRLYDIANAKIRLLALKTCSDATVDTGVVRLSRAIMNNIRKRSVLLFHHCKMSSLSSSITKFASKYFTSFVDGCVEDDLAVFFFFFKKLHDDLFGPELVVDDEVPCSF</sequence>
<keyword evidence="4" id="KW-1185">Reference proteome</keyword>
<evidence type="ECO:0000256" key="1">
    <source>
        <dbReference type="PROSITE-ProRule" id="PRU00221"/>
    </source>
</evidence>
<dbReference type="InterPro" id="IPR001680">
    <property type="entry name" value="WD40_rpt"/>
</dbReference>
<protein>
    <submittedName>
        <fullName evidence="3">Uncharacterized protein</fullName>
    </submittedName>
</protein>
<dbReference type="PROSITE" id="PS50082">
    <property type="entry name" value="WD_REPEATS_2"/>
    <property type="match status" value="1"/>
</dbReference>